<organism evidence="10 11">
    <name type="scientific">Geodermatophilus nigrescens</name>
    <dbReference type="NCBI Taxonomy" id="1070870"/>
    <lineage>
        <taxon>Bacteria</taxon>
        <taxon>Bacillati</taxon>
        <taxon>Actinomycetota</taxon>
        <taxon>Actinomycetes</taxon>
        <taxon>Geodermatophilales</taxon>
        <taxon>Geodermatophilaceae</taxon>
        <taxon>Geodermatophilus</taxon>
    </lineage>
</organism>
<evidence type="ECO:0000313" key="10">
    <source>
        <dbReference type="EMBL" id="SHG47328.1"/>
    </source>
</evidence>
<evidence type="ECO:0000256" key="2">
    <source>
        <dbReference type="ARBA" id="ARBA00009695"/>
    </source>
</evidence>
<dbReference type="Pfam" id="PF02631">
    <property type="entry name" value="RecX_HTH2"/>
    <property type="match status" value="1"/>
</dbReference>
<dbReference type="InterPro" id="IPR053924">
    <property type="entry name" value="RecX_HTH_2nd"/>
</dbReference>
<dbReference type="PANTHER" id="PTHR33602:SF1">
    <property type="entry name" value="REGULATORY PROTEIN RECX FAMILY PROTEIN"/>
    <property type="match status" value="1"/>
</dbReference>
<feature type="domain" description="RecX second three-helical" evidence="7">
    <location>
        <begin position="130"/>
        <end position="171"/>
    </location>
</feature>
<dbReference type="Gene3D" id="1.10.10.10">
    <property type="entry name" value="Winged helix-like DNA-binding domain superfamily/Winged helix DNA-binding domain"/>
    <property type="match status" value="1"/>
</dbReference>
<dbReference type="EMBL" id="FQVX01000002">
    <property type="protein sequence ID" value="SHG47328.1"/>
    <property type="molecule type" value="Genomic_DNA"/>
</dbReference>
<dbReference type="AlphaFoldDB" id="A0A1M5K3E7"/>
<dbReference type="InterPro" id="IPR053926">
    <property type="entry name" value="RecX_HTH_1st"/>
</dbReference>
<protein>
    <recommendedName>
        <fullName evidence="3 5">Regulatory protein RecX</fullName>
    </recommendedName>
</protein>
<comment type="function">
    <text evidence="5">Modulates RecA activity.</text>
</comment>
<evidence type="ECO:0000256" key="6">
    <source>
        <dbReference type="SAM" id="MobiDB-lite"/>
    </source>
</evidence>
<evidence type="ECO:0000256" key="4">
    <source>
        <dbReference type="ARBA" id="ARBA00022490"/>
    </source>
</evidence>
<evidence type="ECO:0000313" key="11">
    <source>
        <dbReference type="Proteomes" id="UP000184471"/>
    </source>
</evidence>
<comment type="subcellular location">
    <subcellularLocation>
        <location evidence="1 5">Cytoplasm</location>
    </subcellularLocation>
</comment>
<feature type="region of interest" description="Disordered" evidence="6">
    <location>
        <begin position="1"/>
        <end position="82"/>
    </location>
</feature>
<evidence type="ECO:0000259" key="8">
    <source>
        <dbReference type="Pfam" id="PF21981"/>
    </source>
</evidence>
<evidence type="ECO:0000259" key="9">
    <source>
        <dbReference type="Pfam" id="PF21982"/>
    </source>
</evidence>
<dbReference type="Pfam" id="PF21982">
    <property type="entry name" value="RecX_HTH1"/>
    <property type="match status" value="1"/>
</dbReference>
<dbReference type="GO" id="GO:0006282">
    <property type="term" value="P:regulation of DNA repair"/>
    <property type="evidence" value="ECO:0007669"/>
    <property type="project" value="UniProtKB-UniRule"/>
</dbReference>
<dbReference type="STRING" id="1070870.SAMN05444351_2745"/>
<evidence type="ECO:0000256" key="3">
    <source>
        <dbReference type="ARBA" id="ARBA00018111"/>
    </source>
</evidence>
<accession>A0A1M5K3E7</accession>
<keyword evidence="11" id="KW-1185">Reference proteome</keyword>
<dbReference type="Pfam" id="PF21981">
    <property type="entry name" value="RecX_HTH3"/>
    <property type="match status" value="1"/>
</dbReference>
<sequence>MTGWPGPASEEVDPELTGRPGGRRGRRTRAPGPGDRAGRGRRRAGPSPDPDGPAAALPGQDSGLPEGAVDGDPADEAGDPESVARAICLRALTGAARTRQQLADLLERRGIPEEAATAVLDRFTEVGLIDDAAFARAWVTSRQAGRGLARRALRAELRAKGVDGEEAEQALAEVDDDDERAAARHLVERRLPALRRVDRQTATRRLIGMLARKGYNGGLAAGVVREVMDETGFGTEDPDADGWDTEDA</sequence>
<gene>
    <name evidence="5" type="primary">recX</name>
    <name evidence="10" type="ORF">SAMN05444351_2745</name>
</gene>
<feature type="domain" description="RecX first three-helical" evidence="9">
    <location>
        <begin position="84"/>
        <end position="122"/>
    </location>
</feature>
<keyword evidence="4 5" id="KW-0963">Cytoplasm</keyword>
<dbReference type="PANTHER" id="PTHR33602">
    <property type="entry name" value="REGULATORY PROTEIN RECX FAMILY PROTEIN"/>
    <property type="match status" value="1"/>
</dbReference>
<evidence type="ECO:0000256" key="1">
    <source>
        <dbReference type="ARBA" id="ARBA00004496"/>
    </source>
</evidence>
<proteinExistence type="inferred from homology"/>
<dbReference type="HAMAP" id="MF_01114">
    <property type="entry name" value="RecX"/>
    <property type="match status" value="1"/>
</dbReference>
<reference evidence="10 11" key="1">
    <citation type="submission" date="2016-11" db="EMBL/GenBank/DDBJ databases">
        <authorList>
            <person name="Jaros S."/>
            <person name="Januszkiewicz K."/>
            <person name="Wedrychowicz H."/>
        </authorList>
    </citation>
    <scope>NUCLEOTIDE SEQUENCE [LARGE SCALE GENOMIC DNA]</scope>
    <source>
        <strain evidence="10 11">DSM 45408</strain>
    </source>
</reference>
<feature type="domain" description="RecX third three-helical" evidence="8">
    <location>
        <begin position="178"/>
        <end position="219"/>
    </location>
</feature>
<dbReference type="Proteomes" id="UP000184471">
    <property type="component" value="Unassembled WGS sequence"/>
</dbReference>
<dbReference type="GO" id="GO:0005737">
    <property type="term" value="C:cytoplasm"/>
    <property type="evidence" value="ECO:0007669"/>
    <property type="project" value="UniProtKB-SubCell"/>
</dbReference>
<name>A0A1M5K3E7_9ACTN</name>
<dbReference type="InterPro" id="IPR003783">
    <property type="entry name" value="Regulatory_RecX"/>
</dbReference>
<dbReference type="InterPro" id="IPR053925">
    <property type="entry name" value="RecX_HTH_3rd"/>
</dbReference>
<evidence type="ECO:0000256" key="5">
    <source>
        <dbReference type="HAMAP-Rule" id="MF_01114"/>
    </source>
</evidence>
<evidence type="ECO:0000259" key="7">
    <source>
        <dbReference type="Pfam" id="PF02631"/>
    </source>
</evidence>
<comment type="similarity">
    <text evidence="2 5">Belongs to the RecX family.</text>
</comment>
<dbReference type="InterPro" id="IPR036388">
    <property type="entry name" value="WH-like_DNA-bd_sf"/>
</dbReference>